<dbReference type="PANTHER" id="PTHR20857:SF15">
    <property type="entry name" value="THIAMINE-PHOSPHATE SYNTHASE"/>
    <property type="match status" value="1"/>
</dbReference>
<feature type="binding site" evidence="9">
    <location>
        <begin position="188"/>
        <end position="189"/>
    </location>
    <ligand>
        <name>2-[(2R,5Z)-2-carboxy-4-methylthiazol-5(2H)-ylidene]ethyl phosphate</name>
        <dbReference type="ChEBI" id="CHEBI:62899"/>
    </ligand>
</feature>
<dbReference type="HAMAP" id="MF_00097">
    <property type="entry name" value="TMP_synthase"/>
    <property type="match status" value="1"/>
</dbReference>
<evidence type="ECO:0000313" key="13">
    <source>
        <dbReference type="EMBL" id="MFC6904387.1"/>
    </source>
</evidence>
<evidence type="ECO:0000256" key="1">
    <source>
        <dbReference type="ARBA" id="ARBA00005165"/>
    </source>
</evidence>
<feature type="binding site" evidence="9">
    <location>
        <position position="89"/>
    </location>
    <ligand>
        <name>Mg(2+)</name>
        <dbReference type="ChEBI" id="CHEBI:18420"/>
    </ligand>
</feature>
<dbReference type="GO" id="GO:0009228">
    <property type="term" value="P:thiamine biosynthetic process"/>
    <property type="evidence" value="ECO:0007669"/>
    <property type="project" value="UniProtKB-KW"/>
</dbReference>
<gene>
    <name evidence="9 13" type="primary">thiE</name>
    <name evidence="13" type="ORF">ACFQGH_04160</name>
</gene>
<comment type="catalytic activity">
    <reaction evidence="6 9 10">
        <text>4-methyl-5-(2-phosphooxyethyl)-thiazole + 4-amino-2-methyl-5-(diphosphooxymethyl)pyrimidine + H(+) = thiamine phosphate + diphosphate</text>
        <dbReference type="Rhea" id="RHEA:22328"/>
        <dbReference type="ChEBI" id="CHEBI:15378"/>
        <dbReference type="ChEBI" id="CHEBI:33019"/>
        <dbReference type="ChEBI" id="CHEBI:37575"/>
        <dbReference type="ChEBI" id="CHEBI:57841"/>
        <dbReference type="ChEBI" id="CHEBI:58296"/>
        <dbReference type="EC" id="2.5.1.3"/>
    </reaction>
</comment>
<dbReference type="EMBL" id="JBHSXQ010000001">
    <property type="protein sequence ID" value="MFC6904387.1"/>
    <property type="molecule type" value="Genomic_DNA"/>
</dbReference>
<dbReference type="Pfam" id="PF02581">
    <property type="entry name" value="TMP-TENI"/>
    <property type="match status" value="1"/>
</dbReference>
<dbReference type="AlphaFoldDB" id="A0ABD5V4I6"/>
<name>A0ABD5V4I6_9EURY</name>
<dbReference type="Gene3D" id="3.20.20.70">
    <property type="entry name" value="Aldolase class I"/>
    <property type="match status" value="1"/>
</dbReference>
<dbReference type="CDD" id="cd00564">
    <property type="entry name" value="TMP_TenI"/>
    <property type="match status" value="1"/>
</dbReference>
<evidence type="ECO:0000256" key="5">
    <source>
        <dbReference type="ARBA" id="ARBA00022977"/>
    </source>
</evidence>
<keyword evidence="3 9" id="KW-0479">Metal-binding</keyword>
<keyword evidence="4 9" id="KW-0460">Magnesium</keyword>
<reference evidence="13 14" key="1">
    <citation type="journal article" date="2019" name="Int. J. Syst. Evol. Microbiol.">
        <title>The Global Catalogue of Microorganisms (GCM) 10K type strain sequencing project: providing services to taxonomists for standard genome sequencing and annotation.</title>
        <authorList>
            <consortium name="The Broad Institute Genomics Platform"/>
            <consortium name="The Broad Institute Genome Sequencing Center for Infectious Disease"/>
            <person name="Wu L."/>
            <person name="Ma J."/>
        </authorList>
    </citation>
    <scope>NUCLEOTIDE SEQUENCE [LARGE SCALE GENOMIC DNA]</scope>
    <source>
        <strain evidence="13 14">CGMCC 1.3240</strain>
    </source>
</reference>
<dbReference type="InterPro" id="IPR022998">
    <property type="entry name" value="ThiamineP_synth_TenI"/>
</dbReference>
<sequence>MNRSYRTYLVTQEDLSVDRSTREVVERAIEGGIDAVQLREKHATARRRYELGRELRELTERAGVDLIVNDRVDVARAVDADGVHLGDDDLPIGVARGILGEGAVIGRSVSTVDAAREAEANGADYLGVGAVFHTSSKDDVADDELAIGVERVREIRGAVGIPLVAIGGITPENAASAVAAGAEGVAVISAITGADDPAAATRELRAAVEDGLEGEE</sequence>
<comment type="catalytic activity">
    <reaction evidence="7 9 10">
        <text>2-(2-carboxy-4-methylthiazol-5-yl)ethyl phosphate + 4-amino-2-methyl-5-(diphosphooxymethyl)pyrimidine + 2 H(+) = thiamine phosphate + CO2 + diphosphate</text>
        <dbReference type="Rhea" id="RHEA:47848"/>
        <dbReference type="ChEBI" id="CHEBI:15378"/>
        <dbReference type="ChEBI" id="CHEBI:16526"/>
        <dbReference type="ChEBI" id="CHEBI:33019"/>
        <dbReference type="ChEBI" id="CHEBI:37575"/>
        <dbReference type="ChEBI" id="CHEBI:57841"/>
        <dbReference type="ChEBI" id="CHEBI:62890"/>
        <dbReference type="EC" id="2.5.1.3"/>
    </reaction>
</comment>
<dbReference type="GO" id="GO:0009229">
    <property type="term" value="P:thiamine diphosphate biosynthetic process"/>
    <property type="evidence" value="ECO:0007669"/>
    <property type="project" value="UniProtKB-UniRule"/>
</dbReference>
<feature type="binding site" evidence="9">
    <location>
        <position position="137"/>
    </location>
    <ligand>
        <name>4-amino-2-methyl-5-(diphosphooxymethyl)pyrimidine</name>
        <dbReference type="ChEBI" id="CHEBI:57841"/>
    </ligand>
</feature>
<dbReference type="SUPFAM" id="SSF51391">
    <property type="entry name" value="Thiamin phosphate synthase"/>
    <property type="match status" value="1"/>
</dbReference>
<dbReference type="FunFam" id="3.20.20.70:FF:000096">
    <property type="entry name" value="Thiamine-phosphate synthase"/>
    <property type="match status" value="1"/>
</dbReference>
<evidence type="ECO:0000256" key="7">
    <source>
        <dbReference type="ARBA" id="ARBA00047851"/>
    </source>
</evidence>
<comment type="catalytic activity">
    <reaction evidence="8 9 10">
        <text>2-[(2R,5Z)-2-carboxy-4-methylthiazol-5(2H)-ylidene]ethyl phosphate + 4-amino-2-methyl-5-(diphosphooxymethyl)pyrimidine + 2 H(+) = thiamine phosphate + CO2 + diphosphate</text>
        <dbReference type="Rhea" id="RHEA:47844"/>
        <dbReference type="ChEBI" id="CHEBI:15378"/>
        <dbReference type="ChEBI" id="CHEBI:16526"/>
        <dbReference type="ChEBI" id="CHEBI:33019"/>
        <dbReference type="ChEBI" id="CHEBI:37575"/>
        <dbReference type="ChEBI" id="CHEBI:57841"/>
        <dbReference type="ChEBI" id="CHEBI:62899"/>
        <dbReference type="EC" id="2.5.1.3"/>
    </reaction>
</comment>
<evidence type="ECO:0000259" key="12">
    <source>
        <dbReference type="Pfam" id="PF02581"/>
    </source>
</evidence>
<comment type="similarity">
    <text evidence="9 10">Belongs to the thiamine-phosphate synthase family.</text>
</comment>
<feature type="binding site" evidence="9">
    <location>
        <position position="168"/>
    </location>
    <ligand>
        <name>2-[(2R,5Z)-2-carboxy-4-methylthiazol-5(2H)-ylidene]ethyl phosphate</name>
        <dbReference type="ChEBI" id="CHEBI:62899"/>
    </ligand>
</feature>
<evidence type="ECO:0000256" key="3">
    <source>
        <dbReference type="ARBA" id="ARBA00022723"/>
    </source>
</evidence>
<dbReference type="Proteomes" id="UP001596312">
    <property type="component" value="Unassembled WGS sequence"/>
</dbReference>
<evidence type="ECO:0000256" key="8">
    <source>
        <dbReference type="ARBA" id="ARBA00047883"/>
    </source>
</evidence>
<feature type="binding site" evidence="9">
    <location>
        <begin position="37"/>
        <end position="41"/>
    </location>
    <ligand>
        <name>4-amino-2-methyl-5-(diphosphooxymethyl)pyrimidine</name>
        <dbReference type="ChEBI" id="CHEBI:57841"/>
    </ligand>
</feature>
<accession>A0ABD5V4I6</accession>
<evidence type="ECO:0000256" key="6">
    <source>
        <dbReference type="ARBA" id="ARBA00047334"/>
    </source>
</evidence>
<comment type="function">
    <text evidence="9">Condenses 4-methyl-5-(beta-hydroxyethyl)thiazole monophosphate (THZ-P) and 2-methyl-4-amino-5-hydroxymethyl pyrimidine pyrophosphate (HMP-PP) to form thiamine monophosphate (TMP).</text>
</comment>
<dbReference type="GO" id="GO:0004789">
    <property type="term" value="F:thiamine-phosphate diphosphorylase activity"/>
    <property type="evidence" value="ECO:0007669"/>
    <property type="project" value="UniProtKB-UniRule"/>
</dbReference>
<feature type="binding site" evidence="9">
    <location>
        <position position="70"/>
    </location>
    <ligand>
        <name>Mg(2+)</name>
        <dbReference type="ChEBI" id="CHEBI:18420"/>
    </ligand>
</feature>
<organism evidence="13 14">
    <name type="scientific">Halalkalicoccus tibetensis</name>
    <dbReference type="NCBI Taxonomy" id="175632"/>
    <lineage>
        <taxon>Archaea</taxon>
        <taxon>Methanobacteriati</taxon>
        <taxon>Methanobacteriota</taxon>
        <taxon>Stenosarchaea group</taxon>
        <taxon>Halobacteria</taxon>
        <taxon>Halobacteriales</taxon>
        <taxon>Halococcaceae</taxon>
        <taxon>Halalkalicoccus</taxon>
    </lineage>
</organism>
<feature type="domain" description="Thiamine phosphate synthase/TenI" evidence="12">
    <location>
        <begin position="8"/>
        <end position="191"/>
    </location>
</feature>
<feature type="binding site" evidence="9">
    <location>
        <position position="108"/>
    </location>
    <ligand>
        <name>4-amino-2-methyl-5-(diphosphooxymethyl)pyrimidine</name>
        <dbReference type="ChEBI" id="CHEBI:57841"/>
    </ligand>
</feature>
<keyword evidence="2 9" id="KW-0808">Transferase</keyword>
<dbReference type="EC" id="2.5.1.3" evidence="9"/>
<keyword evidence="14" id="KW-1185">Reference proteome</keyword>
<evidence type="ECO:0000256" key="4">
    <source>
        <dbReference type="ARBA" id="ARBA00022842"/>
    </source>
</evidence>
<evidence type="ECO:0000256" key="2">
    <source>
        <dbReference type="ARBA" id="ARBA00022679"/>
    </source>
</evidence>
<keyword evidence="5 9" id="KW-0784">Thiamine biosynthesis</keyword>
<evidence type="ECO:0000256" key="11">
    <source>
        <dbReference type="RuleBase" id="RU004253"/>
    </source>
</evidence>
<dbReference type="RefSeq" id="WP_340602893.1">
    <property type="nucleotide sequence ID" value="NZ_JBBMXV010000001.1"/>
</dbReference>
<feature type="binding site" evidence="9">
    <location>
        <begin position="134"/>
        <end position="136"/>
    </location>
    <ligand>
        <name>2-[(2R,5Z)-2-carboxy-4-methylthiazol-5(2H)-ylidene]ethyl phosphate</name>
        <dbReference type="ChEBI" id="CHEBI:62899"/>
    </ligand>
</feature>
<feature type="binding site" evidence="9">
    <location>
        <position position="69"/>
    </location>
    <ligand>
        <name>4-amino-2-methyl-5-(diphosphooxymethyl)pyrimidine</name>
        <dbReference type="ChEBI" id="CHEBI:57841"/>
    </ligand>
</feature>
<dbReference type="InterPro" id="IPR034291">
    <property type="entry name" value="TMP_synthase"/>
</dbReference>
<protein>
    <recommendedName>
        <fullName evidence="9">Thiamine-phosphate synthase</fullName>
        <shortName evidence="9">TP synthase</shortName>
        <shortName evidence="9">TPS</shortName>
        <ecNumber evidence="9">2.5.1.3</ecNumber>
    </recommendedName>
    <alternativeName>
        <fullName evidence="9">Thiamine-phosphate pyrophosphorylase</fullName>
        <shortName evidence="9">TMP pyrophosphorylase</shortName>
        <shortName evidence="9">TMP-PPase</shortName>
    </alternativeName>
</protein>
<proteinExistence type="inferred from homology"/>
<dbReference type="InterPro" id="IPR013785">
    <property type="entry name" value="Aldolase_TIM"/>
</dbReference>
<evidence type="ECO:0000256" key="9">
    <source>
        <dbReference type="HAMAP-Rule" id="MF_00097"/>
    </source>
</evidence>
<dbReference type="PANTHER" id="PTHR20857">
    <property type="entry name" value="THIAMINE-PHOSPHATE PYROPHOSPHORYLASE"/>
    <property type="match status" value="1"/>
</dbReference>
<dbReference type="InterPro" id="IPR036206">
    <property type="entry name" value="ThiamineP_synth_sf"/>
</dbReference>
<evidence type="ECO:0000313" key="14">
    <source>
        <dbReference type="Proteomes" id="UP001596312"/>
    </source>
</evidence>
<comment type="caution">
    <text evidence="13">The sequence shown here is derived from an EMBL/GenBank/DDBJ whole genome shotgun (WGS) entry which is preliminary data.</text>
</comment>
<comment type="pathway">
    <text evidence="1 9 11">Cofactor biosynthesis; thiamine diphosphate biosynthesis; thiamine phosphate from 4-amino-2-methyl-5-diphosphomethylpyrimidine and 4-methyl-5-(2-phosphoethyl)-thiazole: step 1/1.</text>
</comment>
<dbReference type="GO" id="GO:0000287">
    <property type="term" value="F:magnesium ion binding"/>
    <property type="evidence" value="ECO:0007669"/>
    <property type="project" value="UniProtKB-UniRule"/>
</dbReference>
<comment type="cofactor">
    <cofactor evidence="9">
        <name>Mg(2+)</name>
        <dbReference type="ChEBI" id="CHEBI:18420"/>
    </cofactor>
    <text evidence="9">Binds 1 Mg(2+) ion per subunit.</text>
</comment>
<evidence type="ECO:0000256" key="10">
    <source>
        <dbReference type="RuleBase" id="RU003826"/>
    </source>
</evidence>
<dbReference type="NCBIfam" id="TIGR00693">
    <property type="entry name" value="thiE"/>
    <property type="match status" value="1"/>
</dbReference>